<dbReference type="AlphaFoldDB" id="A0A2R6AE20"/>
<proteinExistence type="inferred from homology"/>
<feature type="domain" description="ABC transporter" evidence="10">
    <location>
        <begin position="2"/>
        <end position="235"/>
    </location>
</feature>
<dbReference type="EMBL" id="NEXC01000001">
    <property type="protein sequence ID" value="PSN84624.1"/>
    <property type="molecule type" value="Genomic_DNA"/>
</dbReference>
<keyword evidence="7" id="KW-1278">Translocase</keyword>
<comment type="subcellular location">
    <subcellularLocation>
        <location evidence="1">Cell membrane</location>
    </subcellularLocation>
</comment>
<dbReference type="PANTHER" id="PTHR43553">
    <property type="entry name" value="HEAVY METAL TRANSPORTER"/>
    <property type="match status" value="1"/>
</dbReference>
<dbReference type="SMART" id="SM00382">
    <property type="entry name" value="AAA"/>
    <property type="match status" value="1"/>
</dbReference>
<dbReference type="PANTHER" id="PTHR43553:SF25">
    <property type="entry name" value="ABC-TYPE COBALT TRANSPORT SYSTEM, ATPASE COMPONENT"/>
    <property type="match status" value="1"/>
</dbReference>
<dbReference type="FunFam" id="3.40.50.300:FF:000224">
    <property type="entry name" value="Energy-coupling factor transporter ATP-binding protein EcfA"/>
    <property type="match status" value="1"/>
</dbReference>
<evidence type="ECO:0000256" key="4">
    <source>
        <dbReference type="ARBA" id="ARBA00022475"/>
    </source>
</evidence>
<dbReference type="InterPro" id="IPR003439">
    <property type="entry name" value="ABC_transporter-like_ATP-bd"/>
</dbReference>
<dbReference type="PROSITE" id="PS00211">
    <property type="entry name" value="ABC_TRANSPORTER_1"/>
    <property type="match status" value="1"/>
</dbReference>
<dbReference type="InterPro" id="IPR015856">
    <property type="entry name" value="ABC_transpr_CbiO/EcfA_su"/>
</dbReference>
<dbReference type="CDD" id="cd03225">
    <property type="entry name" value="ABC_cobalt_CbiO_domain1"/>
    <property type="match status" value="1"/>
</dbReference>
<evidence type="ECO:0000256" key="3">
    <source>
        <dbReference type="ARBA" id="ARBA00022448"/>
    </source>
</evidence>
<comment type="similarity">
    <text evidence="2">Belongs to the ABC transporter superfamily.</text>
</comment>
<keyword evidence="8" id="KW-0472">Membrane</keyword>
<keyword evidence="6" id="KW-0067">ATP-binding</keyword>
<name>A0A2R6AE20_9ARCH</name>
<sequence>MIRLEKVSFRYPSSQTYVIKDLNASFVAGMATAVVGANGSGKTTLVKLINGLLRPTSGKVFINDVDASKMSVAQIARHVGVVFQNPNHQIFSSTVYDEVCFALKNFGFSEKEIADRAKKALEKFGLLKYERSSPFLLSSGEKKRLTIACVWAYSPQILIFDEPTVGQDLKNKKLIWSIIKEHVTNGGCAIVVTHDLDFALNFDRMLILNSGKIVADGKPLELLYDESITRYALLVPDTIYLKRVLSFVNYQGDYEPKKLAELLKVYFK</sequence>
<evidence type="ECO:0000256" key="5">
    <source>
        <dbReference type="ARBA" id="ARBA00022741"/>
    </source>
</evidence>
<dbReference type="Proteomes" id="UP000240880">
    <property type="component" value="Unassembled WGS sequence"/>
</dbReference>
<evidence type="ECO:0000256" key="2">
    <source>
        <dbReference type="ARBA" id="ARBA00005417"/>
    </source>
</evidence>
<dbReference type="PROSITE" id="PS50893">
    <property type="entry name" value="ABC_TRANSPORTER_2"/>
    <property type="match status" value="1"/>
</dbReference>
<dbReference type="InterPro" id="IPR050095">
    <property type="entry name" value="ECF_ABC_transporter_ATP-bd"/>
</dbReference>
<dbReference type="GO" id="GO:0043190">
    <property type="term" value="C:ATP-binding cassette (ABC) transporter complex"/>
    <property type="evidence" value="ECO:0007669"/>
    <property type="project" value="TreeGrafter"/>
</dbReference>
<dbReference type="InterPro" id="IPR027417">
    <property type="entry name" value="P-loop_NTPase"/>
</dbReference>
<evidence type="ECO:0000259" key="10">
    <source>
        <dbReference type="PROSITE" id="PS50893"/>
    </source>
</evidence>
<keyword evidence="4" id="KW-1003">Cell membrane</keyword>
<dbReference type="Gene3D" id="3.40.50.300">
    <property type="entry name" value="P-loop containing nucleotide triphosphate hydrolases"/>
    <property type="match status" value="1"/>
</dbReference>
<dbReference type="GO" id="GO:0042626">
    <property type="term" value="F:ATPase-coupled transmembrane transporter activity"/>
    <property type="evidence" value="ECO:0007669"/>
    <property type="project" value="TreeGrafter"/>
</dbReference>
<evidence type="ECO:0000256" key="9">
    <source>
        <dbReference type="ARBA" id="ARBA00025157"/>
    </source>
</evidence>
<dbReference type="GO" id="GO:0005524">
    <property type="term" value="F:ATP binding"/>
    <property type="evidence" value="ECO:0007669"/>
    <property type="project" value="UniProtKB-KW"/>
</dbReference>
<evidence type="ECO:0000256" key="6">
    <source>
        <dbReference type="ARBA" id="ARBA00022840"/>
    </source>
</evidence>
<keyword evidence="3" id="KW-0813">Transport</keyword>
<evidence type="ECO:0000256" key="8">
    <source>
        <dbReference type="ARBA" id="ARBA00023136"/>
    </source>
</evidence>
<evidence type="ECO:0000256" key="1">
    <source>
        <dbReference type="ARBA" id="ARBA00004236"/>
    </source>
</evidence>
<dbReference type="GO" id="GO:0016887">
    <property type="term" value="F:ATP hydrolysis activity"/>
    <property type="evidence" value="ECO:0007669"/>
    <property type="project" value="InterPro"/>
</dbReference>
<evidence type="ECO:0000313" key="11">
    <source>
        <dbReference type="EMBL" id="PSN84624.1"/>
    </source>
</evidence>
<evidence type="ECO:0000256" key="7">
    <source>
        <dbReference type="ARBA" id="ARBA00022967"/>
    </source>
</evidence>
<dbReference type="SUPFAM" id="SSF52540">
    <property type="entry name" value="P-loop containing nucleoside triphosphate hydrolases"/>
    <property type="match status" value="1"/>
</dbReference>
<dbReference type="InterPro" id="IPR003593">
    <property type="entry name" value="AAA+_ATPase"/>
</dbReference>
<accession>A0A2R6AE20</accession>
<organism evidence="11 12">
    <name type="scientific">Candidatus Marsarchaeota G1 archaeon OSP_D</name>
    <dbReference type="NCBI Taxonomy" id="1978155"/>
    <lineage>
        <taxon>Archaea</taxon>
        <taxon>Candidatus Marsarchaeota</taxon>
        <taxon>Candidatus Marsarchaeota group 1</taxon>
    </lineage>
</organism>
<gene>
    <name evidence="11" type="ORF">B9Q01_00330</name>
</gene>
<keyword evidence="5" id="KW-0547">Nucleotide-binding</keyword>
<dbReference type="InterPro" id="IPR017871">
    <property type="entry name" value="ABC_transporter-like_CS"/>
</dbReference>
<comment type="caution">
    <text evidence="11">The sequence shown here is derived from an EMBL/GenBank/DDBJ whole genome shotgun (WGS) entry which is preliminary data.</text>
</comment>
<reference evidence="11 12" key="1">
    <citation type="submission" date="2017-04" db="EMBL/GenBank/DDBJ databases">
        <title>Novel microbial lineages endemic to geothermal iron-oxide mats fill important gaps in the evolutionary history of Archaea.</title>
        <authorList>
            <person name="Jay Z.J."/>
            <person name="Beam J.P."/>
            <person name="Dlakic M."/>
            <person name="Rusch D.B."/>
            <person name="Kozubal M.A."/>
            <person name="Inskeep W.P."/>
        </authorList>
    </citation>
    <scope>NUCLEOTIDE SEQUENCE [LARGE SCALE GENOMIC DNA]</scope>
    <source>
        <strain evidence="11">OSP_D</strain>
    </source>
</reference>
<dbReference type="Pfam" id="PF00005">
    <property type="entry name" value="ABC_tran"/>
    <property type="match status" value="1"/>
</dbReference>
<evidence type="ECO:0000313" key="12">
    <source>
        <dbReference type="Proteomes" id="UP000240880"/>
    </source>
</evidence>
<protein>
    <recommendedName>
        <fullName evidence="10">ABC transporter domain-containing protein</fullName>
    </recommendedName>
</protein>
<comment type="function">
    <text evidence="9">Probably part of an ABC transporter complex. Responsible for energy coupling to the transport system.</text>
</comment>